<protein>
    <submittedName>
        <fullName evidence="2">Transmembrane protein, putative</fullName>
    </submittedName>
</protein>
<gene>
    <name evidence="2" type="ordered locus">MTR_8g028360</name>
    <name evidence="3" type="ORF">MtrunA17_Chr8g0347971</name>
</gene>
<dbReference type="PANTHER" id="PTHR34115">
    <property type="entry name" value="PROTEIN, PUTATIVE-RELATED"/>
    <property type="match status" value="1"/>
</dbReference>
<evidence type="ECO:0000313" key="4">
    <source>
        <dbReference type="EnsemblPlants" id="KEH18763"/>
    </source>
</evidence>
<dbReference type="Proteomes" id="UP000265566">
    <property type="component" value="Chromosome 8"/>
</dbReference>
<feature type="transmembrane region" description="Helical" evidence="1">
    <location>
        <begin position="70"/>
        <end position="87"/>
    </location>
</feature>
<name>A0A072TPI9_MEDTR</name>
<keyword evidence="1" id="KW-0472">Membrane</keyword>
<organism evidence="2 5">
    <name type="scientific">Medicago truncatula</name>
    <name type="common">Barrel medic</name>
    <name type="synonym">Medicago tribuloides</name>
    <dbReference type="NCBI Taxonomy" id="3880"/>
    <lineage>
        <taxon>Eukaryota</taxon>
        <taxon>Viridiplantae</taxon>
        <taxon>Streptophyta</taxon>
        <taxon>Embryophyta</taxon>
        <taxon>Tracheophyta</taxon>
        <taxon>Spermatophyta</taxon>
        <taxon>Magnoliopsida</taxon>
        <taxon>eudicotyledons</taxon>
        <taxon>Gunneridae</taxon>
        <taxon>Pentapetalae</taxon>
        <taxon>rosids</taxon>
        <taxon>fabids</taxon>
        <taxon>Fabales</taxon>
        <taxon>Fabaceae</taxon>
        <taxon>Papilionoideae</taxon>
        <taxon>50 kb inversion clade</taxon>
        <taxon>NPAAA clade</taxon>
        <taxon>Hologalegina</taxon>
        <taxon>IRL clade</taxon>
        <taxon>Trifolieae</taxon>
        <taxon>Medicago</taxon>
    </lineage>
</organism>
<dbReference type="Proteomes" id="UP000002051">
    <property type="component" value="Chromosome 8"/>
</dbReference>
<proteinExistence type="predicted"/>
<reference evidence="3" key="4">
    <citation type="journal article" date="2018" name="Nat. Plants">
        <title>Whole-genome landscape of Medicago truncatula symbiotic genes.</title>
        <authorList>
            <person name="Pecrix Y."/>
            <person name="Gamas P."/>
            <person name="Carrere S."/>
        </authorList>
    </citation>
    <scope>NUCLEOTIDE SEQUENCE</scope>
    <source>
        <tissue evidence="3">Leaves</tissue>
    </source>
</reference>
<reference evidence="2 5" key="1">
    <citation type="journal article" date="2011" name="Nature">
        <title>The Medicago genome provides insight into the evolution of rhizobial symbioses.</title>
        <authorList>
            <person name="Young N.D."/>
            <person name="Debelle F."/>
            <person name="Oldroyd G.E."/>
            <person name="Geurts R."/>
            <person name="Cannon S.B."/>
            <person name="Udvardi M.K."/>
            <person name="Benedito V.A."/>
            <person name="Mayer K.F."/>
            <person name="Gouzy J."/>
            <person name="Schoof H."/>
            <person name="Van de Peer Y."/>
            <person name="Proost S."/>
            <person name="Cook D.R."/>
            <person name="Meyers B.C."/>
            <person name="Spannagl M."/>
            <person name="Cheung F."/>
            <person name="De Mita S."/>
            <person name="Krishnakumar V."/>
            <person name="Gundlach H."/>
            <person name="Zhou S."/>
            <person name="Mudge J."/>
            <person name="Bharti A.K."/>
            <person name="Murray J.D."/>
            <person name="Naoumkina M.A."/>
            <person name="Rosen B."/>
            <person name="Silverstein K.A."/>
            <person name="Tang H."/>
            <person name="Rombauts S."/>
            <person name="Zhao P.X."/>
            <person name="Zhou P."/>
            <person name="Barbe V."/>
            <person name="Bardou P."/>
            <person name="Bechner M."/>
            <person name="Bellec A."/>
            <person name="Berger A."/>
            <person name="Berges H."/>
            <person name="Bidwell S."/>
            <person name="Bisseling T."/>
            <person name="Choisne N."/>
            <person name="Couloux A."/>
            <person name="Denny R."/>
            <person name="Deshpande S."/>
            <person name="Dai X."/>
            <person name="Doyle J.J."/>
            <person name="Dudez A.M."/>
            <person name="Farmer A.D."/>
            <person name="Fouteau S."/>
            <person name="Franken C."/>
            <person name="Gibelin C."/>
            <person name="Gish J."/>
            <person name="Goldstein S."/>
            <person name="Gonzalez A.J."/>
            <person name="Green P.J."/>
            <person name="Hallab A."/>
            <person name="Hartog M."/>
            <person name="Hua A."/>
            <person name="Humphray S.J."/>
            <person name="Jeong D.H."/>
            <person name="Jing Y."/>
            <person name="Jocker A."/>
            <person name="Kenton S.M."/>
            <person name="Kim D.J."/>
            <person name="Klee K."/>
            <person name="Lai H."/>
            <person name="Lang C."/>
            <person name="Lin S."/>
            <person name="Macmil S.L."/>
            <person name="Magdelenat G."/>
            <person name="Matthews L."/>
            <person name="McCorrison J."/>
            <person name="Monaghan E.L."/>
            <person name="Mun J.H."/>
            <person name="Najar F.Z."/>
            <person name="Nicholson C."/>
            <person name="Noirot C."/>
            <person name="O'Bleness M."/>
            <person name="Paule C.R."/>
            <person name="Poulain J."/>
            <person name="Prion F."/>
            <person name="Qin B."/>
            <person name="Qu C."/>
            <person name="Retzel E.F."/>
            <person name="Riddle C."/>
            <person name="Sallet E."/>
            <person name="Samain S."/>
            <person name="Samson N."/>
            <person name="Sanders I."/>
            <person name="Saurat O."/>
            <person name="Scarpelli C."/>
            <person name="Schiex T."/>
            <person name="Segurens B."/>
            <person name="Severin A.J."/>
            <person name="Sherrier D.J."/>
            <person name="Shi R."/>
            <person name="Sims S."/>
            <person name="Singer S.R."/>
            <person name="Sinharoy S."/>
            <person name="Sterck L."/>
            <person name="Viollet A."/>
            <person name="Wang B.B."/>
            <person name="Wang K."/>
            <person name="Wang M."/>
            <person name="Wang X."/>
            <person name="Warfsmann J."/>
            <person name="Weissenbach J."/>
            <person name="White D.D."/>
            <person name="White J.D."/>
            <person name="Wiley G.B."/>
            <person name="Wincker P."/>
            <person name="Xing Y."/>
            <person name="Yang L."/>
            <person name="Yao Z."/>
            <person name="Ying F."/>
            <person name="Zhai J."/>
            <person name="Zhou L."/>
            <person name="Zuber A."/>
            <person name="Denarie J."/>
            <person name="Dixon R.A."/>
            <person name="May G.D."/>
            <person name="Schwartz D.C."/>
            <person name="Rogers J."/>
            <person name="Quetier F."/>
            <person name="Town C.D."/>
            <person name="Roe B.A."/>
        </authorList>
    </citation>
    <scope>NUCLEOTIDE SEQUENCE [LARGE SCALE GENOMIC DNA]</scope>
    <source>
        <strain evidence="2">A17</strain>
        <strain evidence="4 5">cv. Jemalong A17</strain>
    </source>
</reference>
<dbReference type="Gramene" id="rna45880">
    <property type="protein sequence ID" value="RHN39812.1"/>
    <property type="gene ID" value="gene45880"/>
</dbReference>
<dbReference type="InterPro" id="IPR053258">
    <property type="entry name" value="Ca-permeable_cation_channel"/>
</dbReference>
<evidence type="ECO:0000256" key="1">
    <source>
        <dbReference type="SAM" id="Phobius"/>
    </source>
</evidence>
<keyword evidence="5" id="KW-1185">Reference proteome</keyword>
<evidence type="ECO:0000313" key="3">
    <source>
        <dbReference type="EMBL" id="RHN39812.1"/>
    </source>
</evidence>
<dbReference type="EMBL" id="PSQE01000008">
    <property type="protein sequence ID" value="RHN39812.1"/>
    <property type="molecule type" value="Genomic_DNA"/>
</dbReference>
<dbReference type="HOGENOM" id="CLU_1646255_0_0_1"/>
<evidence type="ECO:0000313" key="2">
    <source>
        <dbReference type="EMBL" id="KEH18763.1"/>
    </source>
</evidence>
<dbReference type="AlphaFoldDB" id="A0A072TPI9"/>
<feature type="transmembrane region" description="Helical" evidence="1">
    <location>
        <begin position="41"/>
        <end position="58"/>
    </location>
</feature>
<evidence type="ECO:0000313" key="5">
    <source>
        <dbReference type="Proteomes" id="UP000002051"/>
    </source>
</evidence>
<sequence>MANVVRLKSNFHRGHEVTINVVGSVHVYNNIMGMETNPQHGLVAFIFFVLLGFLQIRYPENPTPFQIHPKITLVSIASFLLYCLAFWIKLKFTTRVDTLMEVFGSLSIISLVLMFFPENCGLFGYITIYTLWFISHIFVMIIRLRPQMRRKLRPLLPIS</sequence>
<reference evidence="2 5" key="2">
    <citation type="journal article" date="2014" name="BMC Genomics">
        <title>An improved genome release (version Mt4.0) for the model legume Medicago truncatula.</title>
        <authorList>
            <person name="Tang H."/>
            <person name="Krishnakumar V."/>
            <person name="Bidwell S."/>
            <person name="Rosen B."/>
            <person name="Chan A."/>
            <person name="Zhou S."/>
            <person name="Gentzbittel L."/>
            <person name="Childs K.L."/>
            <person name="Yandell M."/>
            <person name="Gundlach H."/>
            <person name="Mayer K.F."/>
            <person name="Schwartz D.C."/>
            <person name="Town C.D."/>
        </authorList>
    </citation>
    <scope>GENOME REANNOTATION</scope>
    <source>
        <strain evidence="2">A17</strain>
        <strain evidence="4 5">cv. Jemalong A17</strain>
    </source>
</reference>
<dbReference type="EMBL" id="CM001224">
    <property type="protein sequence ID" value="KEH18763.1"/>
    <property type="molecule type" value="Genomic_DNA"/>
</dbReference>
<keyword evidence="1 2" id="KW-0812">Transmembrane</keyword>
<keyword evidence="1" id="KW-1133">Transmembrane helix</keyword>
<feature type="transmembrane region" description="Helical" evidence="1">
    <location>
        <begin position="122"/>
        <end position="144"/>
    </location>
</feature>
<dbReference type="PANTHER" id="PTHR34115:SF15">
    <property type="entry name" value="PROTEIN, PUTATIVE-RELATED"/>
    <property type="match status" value="1"/>
</dbReference>
<reference evidence="4" key="3">
    <citation type="submission" date="2015-04" db="UniProtKB">
        <authorList>
            <consortium name="EnsemblPlants"/>
        </authorList>
    </citation>
    <scope>IDENTIFICATION</scope>
    <source>
        <strain evidence="4">cv. Jemalong A17</strain>
    </source>
</reference>
<dbReference type="EnsemblPlants" id="KEH18763">
    <property type="protein sequence ID" value="KEH18763"/>
    <property type="gene ID" value="MTR_8g028360"/>
</dbReference>
<feature type="transmembrane region" description="Helical" evidence="1">
    <location>
        <begin position="99"/>
        <end position="116"/>
    </location>
</feature>
<accession>A0A072TPI9</accession>